<dbReference type="Pfam" id="PF01602">
    <property type="entry name" value="Adaptin_N"/>
    <property type="match status" value="1"/>
</dbReference>
<reference evidence="7" key="1">
    <citation type="submission" date="2022-07" db="EMBL/GenBank/DDBJ databases">
        <title>Genome Sequence of Agrocybe chaxingu.</title>
        <authorList>
            <person name="Buettner E."/>
        </authorList>
    </citation>
    <scope>NUCLEOTIDE SEQUENCE</scope>
    <source>
        <strain evidence="7">MP-N11</strain>
    </source>
</reference>
<dbReference type="InterPro" id="IPR050840">
    <property type="entry name" value="Adaptor_Complx_Large_Subunit"/>
</dbReference>
<dbReference type="SUPFAM" id="SSF48371">
    <property type="entry name" value="ARM repeat"/>
    <property type="match status" value="1"/>
</dbReference>
<dbReference type="OrthoDB" id="29308at2759"/>
<keyword evidence="3" id="KW-0653">Protein transport</keyword>
<comment type="subcellular location">
    <subcellularLocation>
        <location evidence="1">Endomembrane system</location>
    </subcellularLocation>
</comment>
<accession>A0A9W8K330</accession>
<evidence type="ECO:0000313" key="8">
    <source>
        <dbReference type="Proteomes" id="UP001148786"/>
    </source>
</evidence>
<comment type="caution">
    <text evidence="7">The sequence shown here is derived from an EMBL/GenBank/DDBJ whole genome shotgun (WGS) entry which is preliminary data.</text>
</comment>
<feature type="region of interest" description="Disordered" evidence="5">
    <location>
        <begin position="498"/>
        <end position="521"/>
    </location>
</feature>
<evidence type="ECO:0000256" key="3">
    <source>
        <dbReference type="ARBA" id="ARBA00022927"/>
    </source>
</evidence>
<dbReference type="PANTHER" id="PTHR22780">
    <property type="entry name" value="ADAPTIN, ALPHA/GAMMA/EPSILON"/>
    <property type="match status" value="1"/>
</dbReference>
<dbReference type="InterPro" id="IPR016024">
    <property type="entry name" value="ARM-type_fold"/>
</dbReference>
<dbReference type="InterPro" id="IPR002553">
    <property type="entry name" value="Clathrin/coatomer_adapt-like_N"/>
</dbReference>
<feature type="region of interest" description="Disordered" evidence="5">
    <location>
        <begin position="539"/>
        <end position="569"/>
    </location>
</feature>
<dbReference type="GO" id="GO:0030117">
    <property type="term" value="C:membrane coat"/>
    <property type="evidence" value="ECO:0007669"/>
    <property type="project" value="InterPro"/>
</dbReference>
<name>A0A9W8K330_9AGAR</name>
<dbReference type="GO" id="GO:0012505">
    <property type="term" value="C:endomembrane system"/>
    <property type="evidence" value="ECO:0007669"/>
    <property type="project" value="UniProtKB-SubCell"/>
</dbReference>
<feature type="domain" description="Clathrin/coatomer adaptor adaptin-like N-terminal" evidence="6">
    <location>
        <begin position="75"/>
        <end position="264"/>
    </location>
</feature>
<evidence type="ECO:0000256" key="4">
    <source>
        <dbReference type="ARBA" id="ARBA00023136"/>
    </source>
</evidence>
<keyword evidence="4" id="KW-0472">Membrane</keyword>
<evidence type="ECO:0000313" key="7">
    <source>
        <dbReference type="EMBL" id="KAJ3511219.1"/>
    </source>
</evidence>
<dbReference type="Gene3D" id="1.25.10.10">
    <property type="entry name" value="Leucine-rich Repeat Variant"/>
    <property type="match status" value="1"/>
</dbReference>
<dbReference type="EMBL" id="JANKHO010000341">
    <property type="protein sequence ID" value="KAJ3511219.1"/>
    <property type="molecule type" value="Genomic_DNA"/>
</dbReference>
<evidence type="ECO:0000256" key="2">
    <source>
        <dbReference type="ARBA" id="ARBA00022448"/>
    </source>
</evidence>
<feature type="compositionally biased region" description="Low complexity" evidence="5">
    <location>
        <begin position="539"/>
        <end position="556"/>
    </location>
</feature>
<protein>
    <recommendedName>
        <fullName evidence="6">Clathrin/coatomer adaptor adaptin-like N-terminal domain-containing protein</fullName>
    </recommendedName>
</protein>
<sequence length="673" mass="74276">MDVPFRSSGAISRAYYAIVRKVETAPSTQSADQHLFLEIKSVQEQLVHPKLTLGKCKELLLISLYCATTISPGLLGKDAFEFAFLHAINLAEAGQKIEDKRIGYLFCSEIIPLDHELRLMLVNTLRKDLESNDVLRICLALDNLIGSPTEDVIPAVQSRLHDLLSHDYSHVKRRAILACRALSTHNTALMHRMHTVLPRRLKDPNESVVKAAMAVLASNIPTDEAVLVKTRNKLNEILVIETSLNEVDPGMIIQLLTCMRSIGLQALRVVNKVDPGILDVQMDLILQSLSASNTIEPVVLRRLMDIIFIRHGNDGRRYAARVIELVGQLDRLRTHPHVFKDVVEAVLLDIRISSAPTFLVDCSEHFVNMLVDSDQLLEPTSLLIATALSTEFSGKLSTSPGQMLLGLASRLRASPAMVQEPCLVAMLRVRADCDGVSSEVVEIVKVIRHSARKSVQTRCDQFLEVVDKKQILQEIVDQATSSSLPDFLTALQNCYAQGGASRSSTSTPQPSRASPRVSRPSSALKYAAYEAPVVAPRLRARRMSGSQRSVSSSRSDTLSDPHHLSTMPPMTPGRLALAVGLRDLHIQEGPDLRSSSRQEHEKDPLEVTRADLINFESPFQTEPFSALADQLEPEEDAGSFEDLWNAFNTLCESPPPSHIAKTKAFCAKGSSKL</sequence>
<dbReference type="AlphaFoldDB" id="A0A9W8K330"/>
<keyword evidence="8" id="KW-1185">Reference proteome</keyword>
<feature type="compositionally biased region" description="Low complexity" evidence="5">
    <location>
        <begin position="500"/>
        <end position="521"/>
    </location>
</feature>
<gene>
    <name evidence="7" type="ORF">NLJ89_g4224</name>
</gene>
<proteinExistence type="predicted"/>
<organism evidence="7 8">
    <name type="scientific">Agrocybe chaxingu</name>
    <dbReference type="NCBI Taxonomy" id="84603"/>
    <lineage>
        <taxon>Eukaryota</taxon>
        <taxon>Fungi</taxon>
        <taxon>Dikarya</taxon>
        <taxon>Basidiomycota</taxon>
        <taxon>Agaricomycotina</taxon>
        <taxon>Agaricomycetes</taxon>
        <taxon>Agaricomycetidae</taxon>
        <taxon>Agaricales</taxon>
        <taxon>Agaricineae</taxon>
        <taxon>Strophariaceae</taxon>
        <taxon>Agrocybe</taxon>
    </lineage>
</organism>
<dbReference type="GO" id="GO:0006886">
    <property type="term" value="P:intracellular protein transport"/>
    <property type="evidence" value="ECO:0007669"/>
    <property type="project" value="InterPro"/>
</dbReference>
<evidence type="ECO:0000256" key="1">
    <source>
        <dbReference type="ARBA" id="ARBA00004308"/>
    </source>
</evidence>
<dbReference type="InterPro" id="IPR011989">
    <property type="entry name" value="ARM-like"/>
</dbReference>
<dbReference type="Proteomes" id="UP001148786">
    <property type="component" value="Unassembled WGS sequence"/>
</dbReference>
<dbReference type="GO" id="GO:0016192">
    <property type="term" value="P:vesicle-mediated transport"/>
    <property type="evidence" value="ECO:0007669"/>
    <property type="project" value="InterPro"/>
</dbReference>
<evidence type="ECO:0000259" key="6">
    <source>
        <dbReference type="Pfam" id="PF01602"/>
    </source>
</evidence>
<evidence type="ECO:0000256" key="5">
    <source>
        <dbReference type="SAM" id="MobiDB-lite"/>
    </source>
</evidence>
<keyword evidence="2" id="KW-0813">Transport</keyword>